<reference evidence="1" key="1">
    <citation type="journal article" date="2021" name="Sci. Adv.">
        <title>The American lobster genome reveals insights on longevity, neural, and immune adaptations.</title>
        <authorList>
            <person name="Polinski J.M."/>
            <person name="Zimin A.V."/>
            <person name="Clark K.F."/>
            <person name="Kohn A.B."/>
            <person name="Sadowski N."/>
            <person name="Timp W."/>
            <person name="Ptitsyn A."/>
            <person name="Khanna P."/>
            <person name="Romanova D.Y."/>
            <person name="Williams P."/>
            <person name="Greenwood S.J."/>
            <person name="Moroz L.L."/>
            <person name="Walt D.R."/>
            <person name="Bodnar A.G."/>
        </authorList>
    </citation>
    <scope>NUCLEOTIDE SEQUENCE</scope>
    <source>
        <strain evidence="1">GMGI-L3</strain>
    </source>
</reference>
<keyword evidence="2" id="KW-1185">Reference proteome</keyword>
<gene>
    <name evidence="1" type="ORF">Hamer_G028496</name>
</gene>
<dbReference type="AlphaFoldDB" id="A0A8J5TNW0"/>
<evidence type="ECO:0000313" key="2">
    <source>
        <dbReference type="Proteomes" id="UP000747542"/>
    </source>
</evidence>
<name>A0A8J5TNW0_HOMAM</name>
<dbReference type="EMBL" id="JAHLQT010003906">
    <property type="protein sequence ID" value="KAG7176177.1"/>
    <property type="molecule type" value="Genomic_DNA"/>
</dbReference>
<evidence type="ECO:0000313" key="1">
    <source>
        <dbReference type="EMBL" id="KAG7176177.1"/>
    </source>
</evidence>
<accession>A0A8J5TNW0</accession>
<dbReference type="Proteomes" id="UP000747542">
    <property type="component" value="Unassembled WGS sequence"/>
</dbReference>
<protein>
    <submittedName>
        <fullName evidence="1">Uncharacterized protein</fullName>
    </submittedName>
</protein>
<proteinExistence type="predicted"/>
<sequence>MRVSRNNRISEEDKRRIIAKYETNKDFLITAADLGIKSINHEVLQEIIRERTCRRPPRSRGDT</sequence>
<comment type="caution">
    <text evidence="1">The sequence shown here is derived from an EMBL/GenBank/DDBJ whole genome shotgun (WGS) entry which is preliminary data.</text>
</comment>
<organism evidence="1 2">
    <name type="scientific">Homarus americanus</name>
    <name type="common">American lobster</name>
    <dbReference type="NCBI Taxonomy" id="6706"/>
    <lineage>
        <taxon>Eukaryota</taxon>
        <taxon>Metazoa</taxon>
        <taxon>Ecdysozoa</taxon>
        <taxon>Arthropoda</taxon>
        <taxon>Crustacea</taxon>
        <taxon>Multicrustacea</taxon>
        <taxon>Malacostraca</taxon>
        <taxon>Eumalacostraca</taxon>
        <taxon>Eucarida</taxon>
        <taxon>Decapoda</taxon>
        <taxon>Pleocyemata</taxon>
        <taxon>Astacidea</taxon>
        <taxon>Nephropoidea</taxon>
        <taxon>Nephropidae</taxon>
        <taxon>Homarus</taxon>
    </lineage>
</organism>